<dbReference type="EMBL" id="RQHW01000051">
    <property type="protein sequence ID" value="TGN17981.1"/>
    <property type="molecule type" value="Genomic_DNA"/>
</dbReference>
<dbReference type="AlphaFoldDB" id="A0A4R9LX19"/>
<name>A0A4R9LX19_9LEPT</name>
<dbReference type="OrthoDB" id="335016at2"/>
<accession>A0A4R9LX19</accession>
<evidence type="ECO:0000313" key="2">
    <source>
        <dbReference type="Proteomes" id="UP000298058"/>
    </source>
</evidence>
<comment type="caution">
    <text evidence="1">The sequence shown here is derived from an EMBL/GenBank/DDBJ whole genome shotgun (WGS) entry which is preliminary data.</text>
</comment>
<sequence>MNESEMKVWQEELAKTFFLSILQDLSQVEEHLSDFEVKQLILSGLKRIPDMEVEWGESDRFGKSTLLLKVKSNLLVIEATPLIHTIRILWNEYKSKNKETETA</sequence>
<reference evidence="1" key="1">
    <citation type="journal article" date="2019" name="PLoS Negl. Trop. Dis.">
        <title>Revisiting the worldwide diversity of Leptospira species in the environment.</title>
        <authorList>
            <person name="Vincent A.T."/>
            <person name="Schiettekatte O."/>
            <person name="Bourhy P."/>
            <person name="Veyrier F.J."/>
            <person name="Picardeau M."/>
        </authorList>
    </citation>
    <scope>NUCLEOTIDE SEQUENCE [LARGE SCALE GENOMIC DNA]</scope>
    <source>
        <strain evidence="1">201300427</strain>
    </source>
</reference>
<protein>
    <submittedName>
        <fullName evidence="1">Uncharacterized protein</fullName>
    </submittedName>
</protein>
<dbReference type="RefSeq" id="WP_135761548.1">
    <property type="nucleotide sequence ID" value="NZ_RQHW01000051.1"/>
</dbReference>
<keyword evidence="2" id="KW-1185">Reference proteome</keyword>
<gene>
    <name evidence="1" type="ORF">EHS15_15720</name>
</gene>
<evidence type="ECO:0000313" key="1">
    <source>
        <dbReference type="EMBL" id="TGN17981.1"/>
    </source>
</evidence>
<organism evidence="1 2">
    <name type="scientific">Leptospira idonii</name>
    <dbReference type="NCBI Taxonomy" id="1193500"/>
    <lineage>
        <taxon>Bacteria</taxon>
        <taxon>Pseudomonadati</taxon>
        <taxon>Spirochaetota</taxon>
        <taxon>Spirochaetia</taxon>
        <taxon>Leptospirales</taxon>
        <taxon>Leptospiraceae</taxon>
        <taxon>Leptospira</taxon>
    </lineage>
</organism>
<proteinExistence type="predicted"/>
<dbReference type="Proteomes" id="UP000298058">
    <property type="component" value="Unassembled WGS sequence"/>
</dbReference>